<evidence type="ECO:0000313" key="2">
    <source>
        <dbReference type="Proteomes" id="UP000663193"/>
    </source>
</evidence>
<organism evidence="1 2">
    <name type="scientific">Phaeosphaeria nodorum (strain SN15 / ATCC MYA-4574 / FGSC 10173)</name>
    <name type="common">Glume blotch fungus</name>
    <name type="synonym">Parastagonospora nodorum</name>
    <dbReference type="NCBI Taxonomy" id="321614"/>
    <lineage>
        <taxon>Eukaryota</taxon>
        <taxon>Fungi</taxon>
        <taxon>Dikarya</taxon>
        <taxon>Ascomycota</taxon>
        <taxon>Pezizomycotina</taxon>
        <taxon>Dothideomycetes</taxon>
        <taxon>Pleosporomycetidae</taxon>
        <taxon>Pleosporales</taxon>
        <taxon>Pleosporineae</taxon>
        <taxon>Phaeosphaeriaceae</taxon>
        <taxon>Parastagonospora</taxon>
    </lineage>
</organism>
<sequence>MNCDLALHTSVAERLPHKFPTSHKDTRQLWLVRARRVKQCAGVLGLRRECCCDL</sequence>
<dbReference type="EMBL" id="CP069032">
    <property type="protein sequence ID" value="QRD00174.1"/>
    <property type="molecule type" value="Genomic_DNA"/>
</dbReference>
<gene>
    <name evidence="1" type="ORF">JI435_414680</name>
</gene>
<protein>
    <submittedName>
        <fullName evidence="1">Uncharacterized protein</fullName>
    </submittedName>
</protein>
<dbReference type="AlphaFoldDB" id="A0A7U2F9K5"/>
<reference evidence="2" key="1">
    <citation type="journal article" date="2021" name="BMC Genomics">
        <title>Chromosome-level genome assembly and manually-curated proteome of model necrotroph Parastagonospora nodorum Sn15 reveals a genome-wide trove of candidate effector homologs, and redundancy of virulence-related functions within an accessory chromosome.</title>
        <authorList>
            <person name="Bertazzoni S."/>
            <person name="Jones D.A.B."/>
            <person name="Phan H.T."/>
            <person name="Tan K.-C."/>
            <person name="Hane J.K."/>
        </authorList>
    </citation>
    <scope>NUCLEOTIDE SEQUENCE [LARGE SCALE GENOMIC DNA]</scope>
    <source>
        <strain evidence="2">SN15 / ATCC MYA-4574 / FGSC 10173)</strain>
    </source>
</reference>
<keyword evidence="2" id="KW-1185">Reference proteome</keyword>
<accession>A0A7U2F9K5</accession>
<dbReference type="VEuPathDB" id="FungiDB:JI435_414680"/>
<dbReference type="Proteomes" id="UP000663193">
    <property type="component" value="Chromosome 10"/>
</dbReference>
<evidence type="ECO:0000313" key="1">
    <source>
        <dbReference type="EMBL" id="QRD00174.1"/>
    </source>
</evidence>
<name>A0A7U2F9K5_PHANO</name>
<proteinExistence type="predicted"/>